<evidence type="ECO:0000256" key="1">
    <source>
        <dbReference type="SAM" id="MobiDB-lite"/>
    </source>
</evidence>
<protein>
    <submittedName>
        <fullName evidence="2">Uncharacterized protein</fullName>
    </submittedName>
</protein>
<reference evidence="2" key="1">
    <citation type="submission" date="2021-01" db="EMBL/GenBank/DDBJ databases">
        <title>Whole genome shotgun sequence of Planobispora takensis NBRC 109077.</title>
        <authorList>
            <person name="Komaki H."/>
            <person name="Tamura T."/>
        </authorList>
    </citation>
    <scope>NUCLEOTIDE SEQUENCE</scope>
    <source>
        <strain evidence="2">NBRC 109077</strain>
    </source>
</reference>
<sequence>MTDPVTDAVTGAVTGPVTDAVTGPVTDSATGSSAMTLYAMTALWNPFRKEPLTAEERGRRHGPARRAGPGLRTG</sequence>
<dbReference type="AlphaFoldDB" id="A0A8J3WUG8"/>
<evidence type="ECO:0000313" key="2">
    <source>
        <dbReference type="EMBL" id="GII02904.1"/>
    </source>
</evidence>
<feature type="compositionally biased region" description="Low complexity" evidence="1">
    <location>
        <begin position="65"/>
        <end position="74"/>
    </location>
</feature>
<comment type="caution">
    <text evidence="2">The sequence shown here is derived from an EMBL/GenBank/DDBJ whole genome shotgun (WGS) entry which is preliminary data.</text>
</comment>
<gene>
    <name evidence="2" type="ORF">Pta02_49120</name>
</gene>
<keyword evidence="3" id="KW-1185">Reference proteome</keyword>
<name>A0A8J3WUG8_9ACTN</name>
<feature type="region of interest" description="Disordered" evidence="1">
    <location>
        <begin position="1"/>
        <end position="30"/>
    </location>
</feature>
<accession>A0A8J3WUG8</accession>
<dbReference type="Proteomes" id="UP000634476">
    <property type="component" value="Unassembled WGS sequence"/>
</dbReference>
<feature type="region of interest" description="Disordered" evidence="1">
    <location>
        <begin position="50"/>
        <end position="74"/>
    </location>
</feature>
<organism evidence="2 3">
    <name type="scientific">Planobispora takensis</name>
    <dbReference type="NCBI Taxonomy" id="1367882"/>
    <lineage>
        <taxon>Bacteria</taxon>
        <taxon>Bacillati</taxon>
        <taxon>Actinomycetota</taxon>
        <taxon>Actinomycetes</taxon>
        <taxon>Streptosporangiales</taxon>
        <taxon>Streptosporangiaceae</taxon>
        <taxon>Planobispora</taxon>
    </lineage>
</organism>
<proteinExistence type="predicted"/>
<dbReference type="EMBL" id="BOOK01000035">
    <property type="protein sequence ID" value="GII02904.1"/>
    <property type="molecule type" value="Genomic_DNA"/>
</dbReference>
<evidence type="ECO:0000313" key="3">
    <source>
        <dbReference type="Proteomes" id="UP000634476"/>
    </source>
</evidence>